<reference evidence="2" key="1">
    <citation type="submission" date="2022-11" db="UniProtKB">
        <authorList>
            <consortium name="WormBaseParasite"/>
        </authorList>
    </citation>
    <scope>IDENTIFICATION</scope>
</reference>
<evidence type="ECO:0000313" key="2">
    <source>
        <dbReference type="WBParaSite" id="ES5_v2.g19870.t1"/>
    </source>
</evidence>
<evidence type="ECO:0000313" key="1">
    <source>
        <dbReference type="Proteomes" id="UP000887579"/>
    </source>
</evidence>
<name>A0AC34FRY2_9BILA</name>
<organism evidence="1 2">
    <name type="scientific">Panagrolaimus sp. ES5</name>
    <dbReference type="NCBI Taxonomy" id="591445"/>
    <lineage>
        <taxon>Eukaryota</taxon>
        <taxon>Metazoa</taxon>
        <taxon>Ecdysozoa</taxon>
        <taxon>Nematoda</taxon>
        <taxon>Chromadorea</taxon>
        <taxon>Rhabditida</taxon>
        <taxon>Tylenchina</taxon>
        <taxon>Panagrolaimomorpha</taxon>
        <taxon>Panagrolaimoidea</taxon>
        <taxon>Panagrolaimidae</taxon>
        <taxon>Panagrolaimus</taxon>
    </lineage>
</organism>
<dbReference type="Proteomes" id="UP000887579">
    <property type="component" value="Unplaced"/>
</dbReference>
<proteinExistence type="predicted"/>
<sequence length="290" mass="34105">MSQQQNPTNFIIQSKIDNQKFTVDKNVIDASTLLKNICDITEVTEPILVDCPSQSLEVFIKLITHYHRDEEESEDEEEIDFEETLYNSFTSKGKKELIKLIQDLCILDSDIFLNSIVDYILGIFENEEKGIEMDWMEIQEYLGLENDFNKKERNFIQNAKKLEYFLSIDFKNIKFPFHNKIAKDLSKRIRILAYDIFKLVNHRELVSFLKKAEESKFAIFKIGCITEHVRLEFKNFITDYMDDDGIISMQCKIPGILHDEISVPKVGRFYEYPVLYVKNYLDSIVVNDSL</sequence>
<dbReference type="WBParaSite" id="ES5_v2.g19870.t1">
    <property type="protein sequence ID" value="ES5_v2.g19870.t1"/>
    <property type="gene ID" value="ES5_v2.g19870"/>
</dbReference>
<accession>A0AC34FRY2</accession>
<protein>
    <submittedName>
        <fullName evidence="2">SKP1 component POZ domain-containing protein</fullName>
    </submittedName>
</protein>